<accession>A0A553I617</accession>
<keyword evidence="2" id="KW-0479">Metal-binding</keyword>
<evidence type="ECO:0000256" key="6">
    <source>
        <dbReference type="ARBA" id="ARBA00023163"/>
    </source>
</evidence>
<feature type="compositionally biased region" description="Basic residues" evidence="9">
    <location>
        <begin position="702"/>
        <end position="719"/>
    </location>
</feature>
<dbReference type="FunFam" id="3.90.430.10:FF:000001">
    <property type="entry name" value="Copper fist DNA-binding protein"/>
    <property type="match status" value="1"/>
</dbReference>
<feature type="compositionally biased region" description="Basic and acidic residues" evidence="9">
    <location>
        <begin position="966"/>
        <end position="976"/>
    </location>
</feature>
<comment type="subcellular location">
    <subcellularLocation>
        <location evidence="1">Nucleus</location>
    </subcellularLocation>
</comment>
<dbReference type="PROSITE" id="PS50073">
    <property type="entry name" value="COPPER_FIST_2"/>
    <property type="match status" value="1"/>
</dbReference>
<dbReference type="PRINTS" id="PR00617">
    <property type="entry name" value="COPPERFIST"/>
</dbReference>
<feature type="compositionally biased region" description="Polar residues" evidence="9">
    <location>
        <begin position="898"/>
        <end position="908"/>
    </location>
</feature>
<feature type="compositionally biased region" description="Basic and acidic residues" evidence="9">
    <location>
        <begin position="641"/>
        <end position="663"/>
    </location>
</feature>
<evidence type="ECO:0000313" key="12">
    <source>
        <dbReference type="Proteomes" id="UP000319160"/>
    </source>
</evidence>
<name>A0A553I617_9PEZI</name>
<feature type="region of interest" description="Disordered" evidence="9">
    <location>
        <begin position="1202"/>
        <end position="1231"/>
    </location>
</feature>
<evidence type="ECO:0000256" key="7">
    <source>
        <dbReference type="ARBA" id="ARBA00023242"/>
    </source>
</evidence>
<dbReference type="GO" id="GO:0005507">
    <property type="term" value="F:copper ion binding"/>
    <property type="evidence" value="ECO:0007669"/>
    <property type="project" value="InterPro"/>
</dbReference>
<dbReference type="InterPro" id="IPR036188">
    <property type="entry name" value="FAD/NAD-bd_sf"/>
</dbReference>
<feature type="coiled-coil region" evidence="8">
    <location>
        <begin position="1002"/>
        <end position="1048"/>
    </location>
</feature>
<feature type="compositionally biased region" description="Low complexity" evidence="9">
    <location>
        <begin position="210"/>
        <end position="242"/>
    </location>
</feature>
<dbReference type="GO" id="GO:0005829">
    <property type="term" value="C:cytosol"/>
    <property type="evidence" value="ECO:0007669"/>
    <property type="project" value="GOC"/>
</dbReference>
<dbReference type="SMART" id="SM00412">
    <property type="entry name" value="Cu_FIST"/>
    <property type="match status" value="1"/>
</dbReference>
<dbReference type="Gene3D" id="3.30.9.10">
    <property type="entry name" value="D-Amino Acid Oxidase, subunit A, domain 2"/>
    <property type="match status" value="1"/>
</dbReference>
<dbReference type="InterPro" id="IPR001083">
    <property type="entry name" value="Cu_fist_DNA-bd_dom"/>
</dbReference>
<comment type="caution">
    <text evidence="11">The sequence shown here is derived from an EMBL/GenBank/DDBJ whole genome shotgun (WGS) entry which is preliminary data.</text>
</comment>
<evidence type="ECO:0000259" key="10">
    <source>
        <dbReference type="PROSITE" id="PS50073"/>
    </source>
</evidence>
<feature type="compositionally biased region" description="Basic and acidic residues" evidence="9">
    <location>
        <begin position="813"/>
        <end position="826"/>
    </location>
</feature>
<keyword evidence="8" id="KW-0175">Coiled coil</keyword>
<evidence type="ECO:0000256" key="2">
    <source>
        <dbReference type="ARBA" id="ARBA00022723"/>
    </source>
</evidence>
<dbReference type="SUPFAM" id="SSF51905">
    <property type="entry name" value="FAD/NAD(P)-binding domain"/>
    <property type="match status" value="1"/>
</dbReference>
<dbReference type="GO" id="GO:0005634">
    <property type="term" value="C:nucleus"/>
    <property type="evidence" value="ECO:0007669"/>
    <property type="project" value="UniProtKB-SubCell"/>
</dbReference>
<dbReference type="PANTHER" id="PTHR13847:SF150">
    <property type="entry name" value="OXIDOREDUCTASE TDA3-RELATED"/>
    <property type="match status" value="1"/>
</dbReference>
<feature type="compositionally biased region" description="Basic and acidic residues" evidence="9">
    <location>
        <begin position="856"/>
        <end position="875"/>
    </location>
</feature>
<dbReference type="Pfam" id="PF00649">
    <property type="entry name" value="Copper-fist"/>
    <property type="match status" value="1"/>
</dbReference>
<keyword evidence="5" id="KW-0805">Transcription regulation</keyword>
<sequence>MPIIDGVKVACIPCIRGHRSTKCTHQAERIMIPVRKPGRPLSSCPHQKGKPCNCNNITAAIPRNGKCGCGTSEPIITNAKEIVKTEPSASDIPPMSPTKMASFRVQKHTTPKSPSRKQSYDISLISQMDPSVINVIPSHSLTLGTNGNTNHGLMPSLGFMPNFQPHVNSEGPLGSHLEYAQMLGRLNGTALNTFFDNPHRAVPDPSADGPSSNGAPSNSSLGASDISHYTPTSRSSSSGSCTKGAPTGDTGCCAKGAVATPPTHGQLEERKQPQMALLRYGNPIPTHNSDMSALEFNGSINTRAIMQHTQQNTVYTYPSQYGSSFFEPLQYSQWQQMIQSQSIPPQNTYTTPPSGIETTTAVPDSYTANQCGCGEGCQCLGCATHPFNSAMQEYILSAMQDEQSISPSLSNGDHNSVPNMTNEVSPSILPSPIAEPSPVSETGSMGMNDYLFVAYCPGSPQSCPCGDECACVGCMIHCQPAPRTPLTRAGAVAITEEYKQVYMHRIRYPDGRIDNVLQALQGVEIYVMMDFRVESTKDPPGDNLLLFIAQIKVKWSTLAGTKPSGVVSQFPNSRVQLPADWLKSNLKLTYKTPNPTYPAAGAQGPVHDREAAYVHGPVIETMSESIRAYSRGPSPRSERKRSREHDAADERRVRRRSDECGRSEHRHKRRKSRSPIRLAHRDRREYRYRGDAGHPSHDVKSPHRHTRSRSRSPHHRRREGHPYSSRHDSTASHQRHIPKLPYNARSLSRSIDHDAFRPLFARYLDVQKQIDIARLDEREVRGRWKSFVSKWNNGELAEGWYRPETFEDTMLDTRRASNGPEGERTQKPVGGRSAFQERRHGSSPGPIQGVHISQSEAHDGASYRRAGADLRSHDTEEGEDDDDYGPTLPPRGDLGHAMSTSKSLSQTKHGPGIPMLSDLTLRRELEASDRDDARALLRQERKADRTLQKERLDELVPRADPGSQARRLEKRREVRDANASFANAKSSNEMSDLTDADLMGANDGGIEEYKKLKREAERKKTEREVKREEILRAKREEREDRIKEYREREAHTVDMLREIAKSRMSTSKKEIVVVGGGIIGCSTAYYLSRHPSYSPDSHRITLLEASSTSSGGRTPESIQDPATLADLATAAKKNPAHDGIAGGASGKAGGLLALWAFPQSIVPLSFRLHDELAREHGGEQLWGYRRCWASQVDCRARLPPGLSGGGAATTKLPSAEAGASKGLHKDHKKNPAALRKLGVPDDLDWVESLSTYDNIGTPENTAQVHPELFTRAMAKLAEDAGVRIVTGARVISITRSADESRVESVTYEKDGKQTTHPTTDCVVAAGPWTRRLLPEIPVSASRAHSVVIRTPRPVSAYALFTAIKLLAGFRAPVSKTAEHGAVQATPLRGEQIVEPEIYARPDGTAYACGPTDEVAPLPLTTAGVEVDVARCEDIIAQVGGISDELGRDGEVLARQACYLPQGGPYIGQVGSTKGLIVAAGHTCWGIQNAPGTGKLVSEIIFDGKAKSARLGGCDPANVL</sequence>
<dbReference type="GO" id="GO:0003700">
    <property type="term" value="F:DNA-binding transcription factor activity"/>
    <property type="evidence" value="ECO:0007669"/>
    <property type="project" value="InterPro"/>
</dbReference>
<keyword evidence="4" id="KW-0186">Copper</keyword>
<dbReference type="InterPro" id="IPR036395">
    <property type="entry name" value="Cu_fist_DNA-bd_dom_sf"/>
</dbReference>
<feature type="region of interest" description="Disordered" evidence="9">
    <location>
        <begin position="195"/>
        <end position="246"/>
    </location>
</feature>
<dbReference type="STRING" id="2512241.A0A553I617"/>
<feature type="compositionally biased region" description="Basic and acidic residues" evidence="9">
    <location>
        <begin position="948"/>
        <end position="957"/>
    </location>
</feature>
<feature type="region of interest" description="Disordered" evidence="9">
    <location>
        <begin position="813"/>
        <end position="918"/>
    </location>
</feature>
<dbReference type="Pfam" id="PF01266">
    <property type="entry name" value="DAO"/>
    <property type="match status" value="2"/>
</dbReference>
<evidence type="ECO:0000256" key="1">
    <source>
        <dbReference type="ARBA" id="ARBA00004123"/>
    </source>
</evidence>
<dbReference type="EMBL" id="VFLP01000015">
    <property type="protein sequence ID" value="TRX95642.1"/>
    <property type="molecule type" value="Genomic_DNA"/>
</dbReference>
<feature type="compositionally biased region" description="Low complexity" evidence="9">
    <location>
        <begin position="977"/>
        <end position="988"/>
    </location>
</feature>
<feature type="region of interest" description="Disordered" evidence="9">
    <location>
        <begin position="948"/>
        <end position="995"/>
    </location>
</feature>
<evidence type="ECO:0000256" key="3">
    <source>
        <dbReference type="ARBA" id="ARBA00022833"/>
    </source>
</evidence>
<dbReference type="GO" id="GO:0042147">
    <property type="term" value="P:retrograde transport, endosome to Golgi"/>
    <property type="evidence" value="ECO:0007669"/>
    <property type="project" value="TreeGrafter"/>
</dbReference>
<feature type="region of interest" description="Disordered" evidence="9">
    <location>
        <begin position="624"/>
        <end position="737"/>
    </location>
</feature>
<dbReference type="Gene3D" id="3.90.430.10">
    <property type="entry name" value="Copper fist DNA-binding domain"/>
    <property type="match status" value="1"/>
</dbReference>
<dbReference type="OrthoDB" id="5600085at2759"/>
<evidence type="ECO:0000313" key="11">
    <source>
        <dbReference type="EMBL" id="TRX95642.1"/>
    </source>
</evidence>
<dbReference type="InterPro" id="IPR006076">
    <property type="entry name" value="FAD-dep_OxRdtase"/>
</dbReference>
<keyword evidence="7" id="KW-0539">Nucleus</keyword>
<organism evidence="11 12">
    <name type="scientific">Xylaria flabelliformis</name>
    <dbReference type="NCBI Taxonomy" id="2512241"/>
    <lineage>
        <taxon>Eukaryota</taxon>
        <taxon>Fungi</taxon>
        <taxon>Dikarya</taxon>
        <taxon>Ascomycota</taxon>
        <taxon>Pezizomycotina</taxon>
        <taxon>Sordariomycetes</taxon>
        <taxon>Xylariomycetidae</taxon>
        <taxon>Xylariales</taxon>
        <taxon>Xylariaceae</taxon>
        <taxon>Xylaria</taxon>
    </lineage>
</organism>
<dbReference type="SMART" id="SM01090">
    <property type="entry name" value="Copper-fist"/>
    <property type="match status" value="1"/>
</dbReference>
<gene>
    <name evidence="11" type="ORF">FHL15_003600</name>
</gene>
<dbReference type="GO" id="GO:0005770">
    <property type="term" value="C:late endosome"/>
    <property type="evidence" value="ECO:0007669"/>
    <property type="project" value="TreeGrafter"/>
</dbReference>
<evidence type="ECO:0000256" key="8">
    <source>
        <dbReference type="SAM" id="Coils"/>
    </source>
</evidence>
<evidence type="ECO:0000256" key="5">
    <source>
        <dbReference type="ARBA" id="ARBA00023015"/>
    </source>
</evidence>
<proteinExistence type="predicted"/>
<protein>
    <recommendedName>
        <fullName evidence="10">Copper-fist domain-containing protein</fullName>
    </recommendedName>
</protein>
<keyword evidence="3" id="KW-0862">Zinc</keyword>
<keyword evidence="12" id="KW-1185">Reference proteome</keyword>
<reference evidence="12" key="1">
    <citation type="submission" date="2019-06" db="EMBL/GenBank/DDBJ databases">
        <title>Draft genome sequence of the griseofulvin-producing fungus Xylaria cubensis strain G536.</title>
        <authorList>
            <person name="Mead M.E."/>
            <person name="Raja H.A."/>
            <person name="Steenwyk J.L."/>
            <person name="Knowles S.L."/>
            <person name="Oberlies N.H."/>
            <person name="Rokas A."/>
        </authorList>
    </citation>
    <scope>NUCLEOTIDE SEQUENCE [LARGE SCALE GENOMIC DNA]</scope>
    <source>
        <strain evidence="12">G536</strain>
    </source>
</reference>
<feature type="domain" description="Copper-fist" evidence="10">
    <location>
        <begin position="1"/>
        <end position="41"/>
    </location>
</feature>
<keyword evidence="6" id="KW-0804">Transcription</keyword>
<evidence type="ECO:0000256" key="9">
    <source>
        <dbReference type="SAM" id="MobiDB-lite"/>
    </source>
</evidence>
<dbReference type="GO" id="GO:0003677">
    <property type="term" value="F:DNA binding"/>
    <property type="evidence" value="ECO:0007669"/>
    <property type="project" value="InterPro"/>
</dbReference>
<feature type="compositionally biased region" description="Basic residues" evidence="9">
    <location>
        <begin position="664"/>
        <end position="681"/>
    </location>
</feature>
<dbReference type="Gene3D" id="3.50.50.60">
    <property type="entry name" value="FAD/NAD(P)-binding domain"/>
    <property type="match status" value="2"/>
</dbReference>
<dbReference type="PANTHER" id="PTHR13847">
    <property type="entry name" value="SARCOSINE DEHYDROGENASE-RELATED"/>
    <property type="match status" value="1"/>
</dbReference>
<dbReference type="Proteomes" id="UP000319160">
    <property type="component" value="Unassembled WGS sequence"/>
</dbReference>
<evidence type="ECO:0000256" key="4">
    <source>
        <dbReference type="ARBA" id="ARBA00023008"/>
    </source>
</evidence>
<dbReference type="SUPFAM" id="SSF57879">
    <property type="entry name" value="Zinc domain conserved in yeast copper-regulated transcription factors"/>
    <property type="match status" value="1"/>
</dbReference>
<feature type="compositionally biased region" description="Basic and acidic residues" evidence="9">
    <location>
        <begin position="682"/>
        <end position="701"/>
    </location>
</feature>